<gene>
    <name evidence="1" type="ORF">ACFQMG_09125</name>
</gene>
<protein>
    <recommendedName>
        <fullName evidence="3">CopG family transcriptional regulator</fullName>
    </recommendedName>
</protein>
<name>A0ABW2FR01_9ACTN</name>
<accession>A0ABW2FR01</accession>
<dbReference type="EMBL" id="JBHTAJ010000013">
    <property type="protein sequence ID" value="MFC7179724.1"/>
    <property type="molecule type" value="Genomic_DNA"/>
</dbReference>
<reference evidence="2" key="1">
    <citation type="journal article" date="2019" name="Int. J. Syst. Evol. Microbiol.">
        <title>The Global Catalogue of Microorganisms (GCM) 10K type strain sequencing project: providing services to taxonomists for standard genome sequencing and annotation.</title>
        <authorList>
            <consortium name="The Broad Institute Genomics Platform"/>
            <consortium name="The Broad Institute Genome Sequencing Center for Infectious Disease"/>
            <person name="Wu L."/>
            <person name="Ma J."/>
        </authorList>
    </citation>
    <scope>NUCLEOTIDE SEQUENCE [LARGE SCALE GENOMIC DNA]</scope>
    <source>
        <strain evidence="2">CGMCC 1.12859</strain>
    </source>
</reference>
<evidence type="ECO:0000313" key="1">
    <source>
        <dbReference type="EMBL" id="MFC7179724.1"/>
    </source>
</evidence>
<dbReference type="RefSeq" id="WP_345709099.1">
    <property type="nucleotide sequence ID" value="NZ_BAABKV010000001.1"/>
</dbReference>
<organism evidence="1 2">
    <name type="scientific">Kitasatospora paranensis</name>
    <dbReference type="NCBI Taxonomy" id="258053"/>
    <lineage>
        <taxon>Bacteria</taxon>
        <taxon>Bacillati</taxon>
        <taxon>Actinomycetota</taxon>
        <taxon>Actinomycetes</taxon>
        <taxon>Kitasatosporales</taxon>
        <taxon>Streptomycetaceae</taxon>
        <taxon>Kitasatospora</taxon>
    </lineage>
</organism>
<sequence length="81" mass="8884">MTDRPAATTDRQTLDPGSAAALQAYADEQRARADRLAAALDDIVRNGLPRPEDCVPWEAIRDRRLAELADAQPDRRRGTAA</sequence>
<evidence type="ECO:0000313" key="2">
    <source>
        <dbReference type="Proteomes" id="UP001596435"/>
    </source>
</evidence>
<comment type="caution">
    <text evidence="1">The sequence shown here is derived from an EMBL/GenBank/DDBJ whole genome shotgun (WGS) entry which is preliminary data.</text>
</comment>
<evidence type="ECO:0008006" key="3">
    <source>
        <dbReference type="Google" id="ProtNLM"/>
    </source>
</evidence>
<keyword evidence="2" id="KW-1185">Reference proteome</keyword>
<dbReference type="Proteomes" id="UP001596435">
    <property type="component" value="Unassembled WGS sequence"/>
</dbReference>
<proteinExistence type="predicted"/>